<accession>A0ACC2P1Z9</accession>
<evidence type="ECO:0000313" key="1">
    <source>
        <dbReference type="EMBL" id="KAJ8677407.1"/>
    </source>
</evidence>
<evidence type="ECO:0000313" key="2">
    <source>
        <dbReference type="Proteomes" id="UP001239111"/>
    </source>
</evidence>
<reference evidence="1" key="1">
    <citation type="submission" date="2023-04" db="EMBL/GenBank/DDBJ databases">
        <title>A chromosome-level genome assembly of the parasitoid wasp Eretmocerus hayati.</title>
        <authorList>
            <person name="Zhong Y."/>
            <person name="Liu S."/>
            <person name="Liu Y."/>
        </authorList>
    </citation>
    <scope>NUCLEOTIDE SEQUENCE</scope>
    <source>
        <strain evidence="1">ZJU_SS_LIU_2023</strain>
    </source>
</reference>
<proteinExistence type="predicted"/>
<sequence length="258" mass="29300">WAQVGIHSVGKLIPSWLELKRLKREIVLYDGDASALKTRPASLKRKREDAFVEEDGGVSNQGEKQDGVNDPQRKFKKIQLSKKALSMNHNKWLEKIIFSSKILDLIEIVEDRTVEVVSVEGLVLAFAAMQVGDGTTIETQLVISDCESLSPTTSCTKEKPRPEKEIQREGDKSRLRVKKTRGVRSRRKKSEDYLWMKFIYGSKSDSADVGRSSLPKKISKRRWHGYAKASHEAFCPTKLTFPVRRSVDIVNARSEQDV</sequence>
<organism evidence="1 2">
    <name type="scientific">Eretmocerus hayati</name>
    <dbReference type="NCBI Taxonomy" id="131215"/>
    <lineage>
        <taxon>Eukaryota</taxon>
        <taxon>Metazoa</taxon>
        <taxon>Ecdysozoa</taxon>
        <taxon>Arthropoda</taxon>
        <taxon>Hexapoda</taxon>
        <taxon>Insecta</taxon>
        <taxon>Pterygota</taxon>
        <taxon>Neoptera</taxon>
        <taxon>Endopterygota</taxon>
        <taxon>Hymenoptera</taxon>
        <taxon>Apocrita</taxon>
        <taxon>Proctotrupomorpha</taxon>
        <taxon>Chalcidoidea</taxon>
        <taxon>Aphelinidae</taxon>
        <taxon>Aphelininae</taxon>
        <taxon>Eretmocerus</taxon>
    </lineage>
</organism>
<dbReference type="EMBL" id="CM056742">
    <property type="protein sequence ID" value="KAJ8677407.1"/>
    <property type="molecule type" value="Genomic_DNA"/>
</dbReference>
<name>A0ACC2P1Z9_9HYME</name>
<keyword evidence="2" id="KW-1185">Reference proteome</keyword>
<protein>
    <submittedName>
        <fullName evidence="1">Uncharacterized protein</fullName>
    </submittedName>
</protein>
<comment type="caution">
    <text evidence="1">The sequence shown here is derived from an EMBL/GenBank/DDBJ whole genome shotgun (WGS) entry which is preliminary data.</text>
</comment>
<gene>
    <name evidence="1" type="ORF">QAD02_013194</name>
</gene>
<feature type="non-terminal residue" evidence="1">
    <location>
        <position position="1"/>
    </location>
</feature>
<dbReference type="Proteomes" id="UP001239111">
    <property type="component" value="Chromosome 2"/>
</dbReference>